<keyword evidence="2" id="KW-0472">Membrane</keyword>
<feature type="region of interest" description="Disordered" evidence="1">
    <location>
        <begin position="350"/>
        <end position="371"/>
    </location>
</feature>
<evidence type="ECO:0000259" key="3">
    <source>
        <dbReference type="Pfam" id="PF04235"/>
    </source>
</evidence>
<dbReference type="Pfam" id="PF04235">
    <property type="entry name" value="DUF418"/>
    <property type="match status" value="1"/>
</dbReference>
<evidence type="ECO:0000256" key="2">
    <source>
        <dbReference type="SAM" id="Phobius"/>
    </source>
</evidence>
<gene>
    <name evidence="4" type="ORF">B7R25_08510</name>
</gene>
<name>A0A3E0WA98_9MICO</name>
<dbReference type="InterPro" id="IPR052529">
    <property type="entry name" value="Bact_Transport_Assoc"/>
</dbReference>
<feature type="transmembrane region" description="Helical" evidence="2">
    <location>
        <begin position="72"/>
        <end position="90"/>
    </location>
</feature>
<sequence>MTTSHRTPPVTAGYHRDMTAGGTTTAGIRLTGLDVARGIAVLGMFVAHTWPASDSAFSELLTTVAGGERPRTLFAVVGGISLALFVQSLGRRADFDTRRIRQTVAVRGVALVALGLFLQTMYSGVSVVLDTWGLLFLVFVPLLKAPTRWLVGGALIALPVGVALQLASARWTPRLTPQGSLFTQPLDWFVSGSYPLLIWVAFLAVGFVLARLDITRRQTQLWMLGGGLAIAVLANLLQWFALSPETFAGEVALHASAAAVAVAVVSALSLVTTSRAVSIILYPLAAVGMMPLTIYTGHVLALALRYWIDPAQPRMSETLWVVLTITSLVLATLWRRFLGQGPLERVLRTVDGSAPPTRPVQTSRRTSRARA</sequence>
<dbReference type="InterPro" id="IPR007349">
    <property type="entry name" value="DUF418"/>
</dbReference>
<dbReference type="EMBL" id="NBXE01000020">
    <property type="protein sequence ID" value="RFA27096.1"/>
    <property type="molecule type" value="Genomic_DNA"/>
</dbReference>
<accession>A0A3E0WA98</accession>
<proteinExistence type="predicted"/>
<dbReference type="AlphaFoldDB" id="A0A3E0WA98"/>
<evidence type="ECO:0000256" key="1">
    <source>
        <dbReference type="SAM" id="MobiDB-lite"/>
    </source>
</evidence>
<feature type="transmembrane region" description="Helical" evidence="2">
    <location>
        <begin position="188"/>
        <end position="209"/>
    </location>
</feature>
<feature type="transmembrane region" description="Helical" evidence="2">
    <location>
        <begin position="124"/>
        <end position="142"/>
    </location>
</feature>
<protein>
    <recommendedName>
        <fullName evidence="3">DUF418 domain-containing protein</fullName>
    </recommendedName>
</protein>
<dbReference type="Proteomes" id="UP000257080">
    <property type="component" value="Unassembled WGS sequence"/>
</dbReference>
<keyword evidence="2" id="KW-1133">Transmembrane helix</keyword>
<evidence type="ECO:0000313" key="5">
    <source>
        <dbReference type="Proteomes" id="UP000257080"/>
    </source>
</evidence>
<comment type="caution">
    <text evidence="4">The sequence shown here is derived from an EMBL/GenBank/DDBJ whole genome shotgun (WGS) entry which is preliminary data.</text>
</comment>
<feature type="transmembrane region" description="Helical" evidence="2">
    <location>
        <begin position="149"/>
        <end position="168"/>
    </location>
</feature>
<reference evidence="4 5" key="1">
    <citation type="submission" date="2017-04" db="EMBL/GenBank/DDBJ databases">
        <title>Comparative genome analysis of Subtercola boreus.</title>
        <authorList>
            <person name="Cho Y.-J."/>
            <person name="Cho A."/>
            <person name="Kim O.-S."/>
            <person name="Lee J.-I."/>
        </authorList>
    </citation>
    <scope>NUCLEOTIDE SEQUENCE [LARGE SCALE GENOMIC DNA]</scope>
    <source>
        <strain evidence="4 5">P28004</strain>
    </source>
</reference>
<evidence type="ECO:0000313" key="4">
    <source>
        <dbReference type="EMBL" id="RFA27096.1"/>
    </source>
</evidence>
<dbReference type="OrthoDB" id="4966979at2"/>
<feature type="transmembrane region" description="Helical" evidence="2">
    <location>
        <begin position="319"/>
        <end position="338"/>
    </location>
</feature>
<organism evidence="4 5">
    <name type="scientific">Subtercola boreus</name>
    <dbReference type="NCBI Taxonomy" id="120213"/>
    <lineage>
        <taxon>Bacteria</taxon>
        <taxon>Bacillati</taxon>
        <taxon>Actinomycetota</taxon>
        <taxon>Actinomycetes</taxon>
        <taxon>Micrococcales</taxon>
        <taxon>Microbacteriaceae</taxon>
        <taxon>Subtercola</taxon>
    </lineage>
</organism>
<feature type="transmembrane region" description="Helical" evidence="2">
    <location>
        <begin position="279"/>
        <end position="307"/>
    </location>
</feature>
<keyword evidence="2" id="KW-0812">Transmembrane</keyword>
<feature type="transmembrane region" description="Helical" evidence="2">
    <location>
        <begin position="102"/>
        <end position="118"/>
    </location>
</feature>
<dbReference type="PANTHER" id="PTHR30590">
    <property type="entry name" value="INNER MEMBRANE PROTEIN"/>
    <property type="match status" value="1"/>
</dbReference>
<dbReference type="PANTHER" id="PTHR30590:SF3">
    <property type="entry name" value="HYPOTHETICAL MEMBRANE SPANNING PROTEIN"/>
    <property type="match status" value="1"/>
</dbReference>
<feature type="domain" description="DUF418" evidence="3">
    <location>
        <begin position="222"/>
        <end position="349"/>
    </location>
</feature>
<feature type="transmembrane region" description="Helical" evidence="2">
    <location>
        <begin position="35"/>
        <end position="52"/>
    </location>
</feature>
<feature type="transmembrane region" description="Helical" evidence="2">
    <location>
        <begin position="221"/>
        <end position="241"/>
    </location>
</feature>
<feature type="transmembrane region" description="Helical" evidence="2">
    <location>
        <begin position="253"/>
        <end position="272"/>
    </location>
</feature>